<feature type="chain" id="PRO_5045554479" evidence="1">
    <location>
        <begin position="30"/>
        <end position="260"/>
    </location>
</feature>
<evidence type="ECO:0000313" key="2">
    <source>
        <dbReference type="EMBL" id="KAK9702381.1"/>
    </source>
</evidence>
<reference evidence="2 3" key="1">
    <citation type="submission" date="2023-04" db="EMBL/GenBank/DDBJ databases">
        <title>Genome of Basidiobolus ranarum AG-B5.</title>
        <authorList>
            <person name="Stajich J.E."/>
            <person name="Carter-House D."/>
            <person name="Gryganskyi A."/>
        </authorList>
    </citation>
    <scope>NUCLEOTIDE SEQUENCE [LARGE SCALE GENOMIC DNA]</scope>
    <source>
        <strain evidence="2 3">AG-B5</strain>
    </source>
</reference>
<dbReference type="EMBL" id="JASJQH010007730">
    <property type="protein sequence ID" value="KAK9702381.1"/>
    <property type="molecule type" value="Genomic_DNA"/>
</dbReference>
<gene>
    <name evidence="2" type="ORF">K7432_011272</name>
</gene>
<comment type="caution">
    <text evidence="2">The sequence shown here is derived from an EMBL/GenBank/DDBJ whole genome shotgun (WGS) entry which is preliminary data.</text>
</comment>
<protein>
    <submittedName>
        <fullName evidence="2">Uncharacterized protein</fullName>
    </submittedName>
</protein>
<keyword evidence="3" id="KW-1185">Reference proteome</keyword>
<evidence type="ECO:0000313" key="3">
    <source>
        <dbReference type="Proteomes" id="UP001479436"/>
    </source>
</evidence>
<evidence type="ECO:0000256" key="1">
    <source>
        <dbReference type="SAM" id="SignalP"/>
    </source>
</evidence>
<dbReference type="Proteomes" id="UP001479436">
    <property type="component" value="Unassembled WGS sequence"/>
</dbReference>
<keyword evidence="1" id="KW-0732">Signal</keyword>
<name>A0ABR2VUN2_9FUNG</name>
<proteinExistence type="predicted"/>
<sequence length="260" mass="29208">MQYKSSETCLRIFISAILTLTMNVISTSSSDSVSAPEPASSVQIPPAYSFDSRSQAKCGSVSPPPYSIVDLPMISFSLRLSFSSPRMRSANLHDQLDIRSVENNLPLYLLNKCYFDNSTSTFALINSHTNQIVVKATEDIAHLDTFTIDYGHSSVVVLKSASVFRCVYKFSWMNCDFRWSFDGTDLVCVLQSIDPNGRRVNRAIGGIEFDSSRQLREENSIGKVWMFQRAVYHLIQDVRFEPVFLVTSALVMERAGLLEI</sequence>
<accession>A0ABR2VUN2</accession>
<feature type="signal peptide" evidence="1">
    <location>
        <begin position="1"/>
        <end position="29"/>
    </location>
</feature>
<organism evidence="2 3">
    <name type="scientific">Basidiobolus ranarum</name>
    <dbReference type="NCBI Taxonomy" id="34480"/>
    <lineage>
        <taxon>Eukaryota</taxon>
        <taxon>Fungi</taxon>
        <taxon>Fungi incertae sedis</taxon>
        <taxon>Zoopagomycota</taxon>
        <taxon>Entomophthoromycotina</taxon>
        <taxon>Basidiobolomycetes</taxon>
        <taxon>Basidiobolales</taxon>
        <taxon>Basidiobolaceae</taxon>
        <taxon>Basidiobolus</taxon>
    </lineage>
</organism>